<dbReference type="Gene3D" id="3.40.50.2300">
    <property type="match status" value="1"/>
</dbReference>
<reference evidence="3 4" key="1">
    <citation type="submission" date="2023-09" db="EMBL/GenBank/DDBJ databases">
        <title>Novel taxa isolated from Blanes Bay.</title>
        <authorList>
            <person name="Rey-Velasco X."/>
            <person name="Lucena T."/>
        </authorList>
    </citation>
    <scope>NUCLEOTIDE SEQUENCE [LARGE SCALE GENOMIC DNA]</scope>
    <source>
        <strain evidence="3 4">S334</strain>
    </source>
</reference>
<dbReference type="EMBL" id="JAVTTP010000001">
    <property type="protein sequence ID" value="MDT7828685.1"/>
    <property type="molecule type" value="Genomic_DNA"/>
</dbReference>
<dbReference type="InterPro" id="IPR052893">
    <property type="entry name" value="TCS_response_regulator"/>
</dbReference>
<dbReference type="RefSeq" id="WP_314014131.1">
    <property type="nucleotide sequence ID" value="NZ_JAVTTP010000001.1"/>
</dbReference>
<organism evidence="3 4">
    <name type="scientific">Pricia mediterranea</name>
    <dbReference type="NCBI Taxonomy" id="3076079"/>
    <lineage>
        <taxon>Bacteria</taxon>
        <taxon>Pseudomonadati</taxon>
        <taxon>Bacteroidota</taxon>
        <taxon>Flavobacteriia</taxon>
        <taxon>Flavobacteriales</taxon>
        <taxon>Flavobacteriaceae</taxon>
        <taxon>Pricia</taxon>
    </lineage>
</organism>
<evidence type="ECO:0000313" key="4">
    <source>
        <dbReference type="Proteomes" id="UP001250656"/>
    </source>
</evidence>
<accession>A0ABU3L4L8</accession>
<proteinExistence type="predicted"/>
<dbReference type="PANTHER" id="PTHR44520">
    <property type="entry name" value="RESPONSE REGULATOR RCP1-RELATED"/>
    <property type="match status" value="1"/>
</dbReference>
<protein>
    <submittedName>
        <fullName evidence="3">Response regulator</fullName>
    </submittedName>
</protein>
<dbReference type="InterPro" id="IPR011006">
    <property type="entry name" value="CheY-like_superfamily"/>
</dbReference>
<evidence type="ECO:0000259" key="2">
    <source>
        <dbReference type="PROSITE" id="PS50110"/>
    </source>
</evidence>
<dbReference type="PROSITE" id="PS50110">
    <property type="entry name" value="RESPONSE_REGULATORY"/>
    <property type="match status" value="1"/>
</dbReference>
<dbReference type="SMART" id="SM00448">
    <property type="entry name" value="REC"/>
    <property type="match status" value="1"/>
</dbReference>
<feature type="modified residue" description="4-aspartylphosphate" evidence="1">
    <location>
        <position position="64"/>
    </location>
</feature>
<evidence type="ECO:0000256" key="1">
    <source>
        <dbReference type="PROSITE-ProRule" id="PRU00169"/>
    </source>
</evidence>
<sequence>MMKVRNQTCIIDDDAIAVFGLKRAMAAVDFTSELSTFGHGLDALEHFGQLLEDGSELPSLIFIDLNMPVMGGWYFMEEFIKLIPSKKDRPEVFIMTSSLDIRDVEKAKYLGLEDHYIIKPITSDVLLGILG</sequence>
<dbReference type="PANTHER" id="PTHR44520:SF2">
    <property type="entry name" value="RESPONSE REGULATOR RCP1"/>
    <property type="match status" value="1"/>
</dbReference>
<name>A0ABU3L4L8_9FLAO</name>
<evidence type="ECO:0000313" key="3">
    <source>
        <dbReference type="EMBL" id="MDT7828685.1"/>
    </source>
</evidence>
<dbReference type="Pfam" id="PF00072">
    <property type="entry name" value="Response_reg"/>
    <property type="match status" value="1"/>
</dbReference>
<dbReference type="Proteomes" id="UP001250656">
    <property type="component" value="Unassembled WGS sequence"/>
</dbReference>
<dbReference type="InterPro" id="IPR001789">
    <property type="entry name" value="Sig_transdc_resp-reg_receiver"/>
</dbReference>
<dbReference type="SUPFAM" id="SSF52172">
    <property type="entry name" value="CheY-like"/>
    <property type="match status" value="1"/>
</dbReference>
<comment type="caution">
    <text evidence="3">The sequence shown here is derived from an EMBL/GenBank/DDBJ whole genome shotgun (WGS) entry which is preliminary data.</text>
</comment>
<keyword evidence="1" id="KW-0597">Phosphoprotein</keyword>
<feature type="domain" description="Response regulatory" evidence="2">
    <location>
        <begin position="7"/>
        <end position="131"/>
    </location>
</feature>
<keyword evidence="4" id="KW-1185">Reference proteome</keyword>
<gene>
    <name evidence="3" type="ORF">RQM65_08420</name>
</gene>